<accession>A0A485NCI0</accession>
<dbReference type="AlphaFoldDB" id="A0A485NCI0"/>
<organism evidence="3 4">
    <name type="scientific">Lynx pardinus</name>
    <name type="common">Iberian lynx</name>
    <name type="synonym">Felis pardina</name>
    <dbReference type="NCBI Taxonomy" id="191816"/>
    <lineage>
        <taxon>Eukaryota</taxon>
        <taxon>Metazoa</taxon>
        <taxon>Chordata</taxon>
        <taxon>Craniata</taxon>
        <taxon>Vertebrata</taxon>
        <taxon>Euteleostomi</taxon>
        <taxon>Mammalia</taxon>
        <taxon>Eutheria</taxon>
        <taxon>Laurasiatheria</taxon>
        <taxon>Carnivora</taxon>
        <taxon>Feliformia</taxon>
        <taxon>Felidae</taxon>
        <taxon>Felinae</taxon>
        <taxon>Lynx</taxon>
    </lineage>
</organism>
<sequence length="601" mass="68754">MSLHAWEWEDEDRASMGPMSSMGSFYQSGSEWDTEEYLKVRTQALELDSDHPRSKSSHGPADSFQSDVPQAVPCKFVISLAFPVTAGHRGKHTCFIEKHRKHSRMDKHASKARCYYHMEYFLLPDDGEPKKIDMVVFPTVAKLFLDSGVKTVRPWQEGDKIWVSWTQTFNINMTKELLKKINVHKITLKVWDTKDKVSRKVRYYRLKTPAYSEDAGSFEEVKNLVLSQRRLCEEDAHIRKEWNQEHAPEKAEKAGKHIKPSHEPETFSKSSEEYEKALRMDDLGTVRWSTSREPTVYLETAPGMEMKELMERSFSSLTNIVEKQKFQSKRKESEVKKKSQKRKRKSRVEDSDSKGAGNWKHGAFSTELVLMPLLAGWQTVTSCGCWKSASILDCYLSFKTEVPIMTEEQKQDLNPLTIKIKCVSCLPSQPVPIHELEKNIARVYQVGKKPPKSVVKVIRIAAPAKDAVYNYSIQTLNSTQLAKKELYREMAKEPRKRFTYSQNYLSAMVEPQDSEEEEKKAKKQSRQAWLTANGFQLTGLHKSTESDRHIRLPPVGMVTELNEVHGGVGRSRASGRVCTGTSLLTYCAVLHVGVEGKHTAR</sequence>
<dbReference type="InterPro" id="IPR027876">
    <property type="entry name" value="DUF4550"/>
</dbReference>
<proteinExistence type="predicted"/>
<evidence type="ECO:0000256" key="1">
    <source>
        <dbReference type="SAM" id="MobiDB-lite"/>
    </source>
</evidence>
<evidence type="ECO:0000313" key="3">
    <source>
        <dbReference type="EMBL" id="VFV29924.1"/>
    </source>
</evidence>
<evidence type="ECO:0000313" key="4">
    <source>
        <dbReference type="Proteomes" id="UP000386466"/>
    </source>
</evidence>
<reference evidence="3 4" key="1">
    <citation type="submission" date="2019-01" db="EMBL/GenBank/DDBJ databases">
        <authorList>
            <person name="Alioto T."/>
            <person name="Alioto T."/>
        </authorList>
    </citation>
    <scope>NUCLEOTIDE SEQUENCE [LARGE SCALE GENOMIC DNA]</scope>
</reference>
<evidence type="ECO:0000259" key="2">
    <source>
        <dbReference type="Pfam" id="PF15084"/>
    </source>
</evidence>
<dbReference type="PANTHER" id="PTHR33667:SF7">
    <property type="entry name" value="RIKEN CDNA 1810020O05 GENE"/>
    <property type="match status" value="1"/>
</dbReference>
<dbReference type="EMBL" id="CAAGRJ010013366">
    <property type="protein sequence ID" value="VFV29924.1"/>
    <property type="molecule type" value="Genomic_DNA"/>
</dbReference>
<feature type="domain" description="DUF4550" evidence="2">
    <location>
        <begin position="115"/>
        <end position="207"/>
    </location>
</feature>
<gene>
    <name evidence="3" type="ORF">LYPA_23C011105</name>
</gene>
<feature type="compositionally biased region" description="Basic and acidic residues" evidence="1">
    <location>
        <begin position="328"/>
        <end position="337"/>
    </location>
</feature>
<keyword evidence="4" id="KW-1185">Reference proteome</keyword>
<dbReference type="Proteomes" id="UP000386466">
    <property type="component" value="Unassembled WGS sequence"/>
</dbReference>
<feature type="region of interest" description="Disordered" evidence="1">
    <location>
        <begin position="242"/>
        <end position="274"/>
    </location>
</feature>
<feature type="region of interest" description="Disordered" evidence="1">
    <location>
        <begin position="328"/>
        <end position="356"/>
    </location>
</feature>
<name>A0A485NCI0_LYNPA</name>
<dbReference type="PANTHER" id="PTHR33667">
    <property type="entry name" value="SI:DKEY-57N24.6"/>
    <property type="match status" value="1"/>
</dbReference>
<dbReference type="Pfam" id="PF15084">
    <property type="entry name" value="DUF4550"/>
    <property type="match status" value="1"/>
</dbReference>
<protein>
    <recommendedName>
        <fullName evidence="2">DUF4550 domain-containing protein</fullName>
    </recommendedName>
</protein>